<keyword evidence="3" id="KW-1185">Reference proteome</keyword>
<accession>A0ABR0BRA9</accession>
<evidence type="ECO:0000313" key="2">
    <source>
        <dbReference type="EMBL" id="KAK4086397.1"/>
    </source>
</evidence>
<protein>
    <submittedName>
        <fullName evidence="2">Uncharacterized protein</fullName>
    </submittedName>
</protein>
<feature type="region of interest" description="Disordered" evidence="1">
    <location>
        <begin position="193"/>
        <end position="239"/>
    </location>
</feature>
<evidence type="ECO:0000313" key="3">
    <source>
        <dbReference type="Proteomes" id="UP001287286"/>
    </source>
</evidence>
<dbReference type="EMBL" id="JAWRVI010000041">
    <property type="protein sequence ID" value="KAK4086397.1"/>
    <property type="molecule type" value="Genomic_DNA"/>
</dbReference>
<sequence length="669" mass="71518">MRMPDARGSINSEVARTQPFRILQVNVLRGPGEASVPRMHRSSPSSHRCVMGIACSAAPGRDAGRDAALARACIWRCRPMGSQSKRKSRARHRPRNRAPARPDAVDGHPTRHGETAAAVILGARSNPCMRERHVLRLLQLDSSFNGQGARTVWPSGFMAAMRGVVVECRSNDGAKRFILSASPRANRKLALVGDGRARGAHANKLTSRETGQGPGRSGKLGSAQGLAAPREQSRDRDTLESRYVRRPCLVCRTVGGHGRHSITASRWTDGPGRNTREGPGNSPKLAVISAHCRTNTRKRHSGRIVGVGGGAEEDGVRGKKIGGFPYRIRVEFSRFAQWALPRRDAGPPGQKRFLAPAGNSAERTPKPLHTCMDGSVGGRHVPGTALPVGAGRAAEVERPGACLAPLALASLSGTKGASTRDWIGGWDAGSGLRRGALEHCGRMLQDFLMDSRSVLELLGGDGETAWETLLNLPDRSAARHCSYRTLQRLPCCAERVTTGRPQPAQPVWRFAAHKALWAFPGATQRPAPGRDRRDAAIGRLAPMSPVLGHRPPICEWVQRVVLPFSPLRRMVWGWSVRCCEGIGHGRLARGDGACSPSLQAVGGGGGASPLCRRVGCRAVIEGAAHLTGPPPPPPPGRLDATAHGRAGSVDLLELRGSLLFQVLALINGT</sequence>
<proteinExistence type="predicted"/>
<gene>
    <name evidence="2" type="ORF">Purlil1_9243</name>
</gene>
<dbReference type="Proteomes" id="UP001287286">
    <property type="component" value="Unassembled WGS sequence"/>
</dbReference>
<organism evidence="2 3">
    <name type="scientific">Purpureocillium lilacinum</name>
    <name type="common">Paecilomyces lilacinus</name>
    <dbReference type="NCBI Taxonomy" id="33203"/>
    <lineage>
        <taxon>Eukaryota</taxon>
        <taxon>Fungi</taxon>
        <taxon>Dikarya</taxon>
        <taxon>Ascomycota</taxon>
        <taxon>Pezizomycotina</taxon>
        <taxon>Sordariomycetes</taxon>
        <taxon>Hypocreomycetidae</taxon>
        <taxon>Hypocreales</taxon>
        <taxon>Ophiocordycipitaceae</taxon>
        <taxon>Purpureocillium</taxon>
    </lineage>
</organism>
<feature type="compositionally biased region" description="Basic residues" evidence="1">
    <location>
        <begin position="84"/>
        <end position="98"/>
    </location>
</feature>
<name>A0ABR0BRA9_PURLI</name>
<reference evidence="2 3" key="1">
    <citation type="journal article" date="2024" name="Microbiol. Resour. Announc.">
        <title>Genome annotations for the ascomycete fungi Trichoderma harzianum, Trichoderma aggressivum, and Purpureocillium lilacinum.</title>
        <authorList>
            <person name="Beijen E.P.W."/>
            <person name="Ohm R.A."/>
        </authorList>
    </citation>
    <scope>NUCLEOTIDE SEQUENCE [LARGE SCALE GENOMIC DNA]</scope>
    <source>
        <strain evidence="2 3">CBS 150709</strain>
    </source>
</reference>
<feature type="region of interest" description="Disordered" evidence="1">
    <location>
        <begin position="259"/>
        <end position="284"/>
    </location>
</feature>
<comment type="caution">
    <text evidence="2">The sequence shown here is derived from an EMBL/GenBank/DDBJ whole genome shotgun (WGS) entry which is preliminary data.</text>
</comment>
<evidence type="ECO:0000256" key="1">
    <source>
        <dbReference type="SAM" id="MobiDB-lite"/>
    </source>
</evidence>
<feature type="region of interest" description="Disordered" evidence="1">
    <location>
        <begin position="81"/>
        <end position="110"/>
    </location>
</feature>